<evidence type="ECO:0000259" key="7">
    <source>
        <dbReference type="Pfam" id="PF12890"/>
    </source>
</evidence>
<comment type="catalytic activity">
    <reaction evidence="6">
        <text>(S)-dihydroorotate + H2O = N-carbamoyl-L-aspartate + H(+)</text>
        <dbReference type="Rhea" id="RHEA:24296"/>
        <dbReference type="ChEBI" id="CHEBI:15377"/>
        <dbReference type="ChEBI" id="CHEBI:15378"/>
        <dbReference type="ChEBI" id="CHEBI:30864"/>
        <dbReference type="ChEBI" id="CHEBI:32814"/>
        <dbReference type="EC" id="3.5.2.3"/>
    </reaction>
</comment>
<feature type="domain" description="Dihydroorotase catalytic" evidence="7">
    <location>
        <begin position="50"/>
        <end position="235"/>
    </location>
</feature>
<dbReference type="OrthoDB" id="9765462at2"/>
<comment type="similarity">
    <text evidence="2 6">Belongs to the metallo-dependent hydrolases superfamily. DHOase family. Class I DHOase subfamily.</text>
</comment>
<comment type="cofactor">
    <cofactor evidence="6">
        <name>Zn(2+)</name>
        <dbReference type="ChEBI" id="CHEBI:29105"/>
    </cofactor>
    <text evidence="6">Binds 2 Zn(2+) ions per subunit.</text>
</comment>
<dbReference type="SUPFAM" id="SSF51556">
    <property type="entry name" value="Metallo-dependent hydrolases"/>
    <property type="match status" value="1"/>
</dbReference>
<dbReference type="PROSITE" id="PS00482">
    <property type="entry name" value="DIHYDROOROTASE_1"/>
    <property type="match status" value="1"/>
</dbReference>
<feature type="active site" evidence="6">
    <location>
        <position position="305"/>
    </location>
</feature>
<dbReference type="EC" id="3.5.2.3" evidence="6"/>
<feature type="binding site" evidence="6">
    <location>
        <begin position="62"/>
        <end position="64"/>
    </location>
    <ligand>
        <name>substrate</name>
    </ligand>
</feature>
<gene>
    <name evidence="6" type="primary">pyrC</name>
    <name evidence="8" type="ORF">VN24_00170</name>
</gene>
<evidence type="ECO:0000256" key="3">
    <source>
        <dbReference type="ARBA" id="ARBA00022723"/>
    </source>
</evidence>
<dbReference type="KEGG" id="pbj:VN24_00170"/>
<dbReference type="Proteomes" id="UP000032633">
    <property type="component" value="Chromosome"/>
</dbReference>
<proteinExistence type="inferred from homology"/>
<feature type="binding site" evidence="6">
    <location>
        <position position="152"/>
    </location>
    <ligand>
        <name>Zn(2+)</name>
        <dbReference type="ChEBI" id="CHEBI:29105"/>
        <label>2</label>
    </ligand>
</feature>
<feature type="binding site" evidence="6">
    <location>
        <begin position="323"/>
        <end position="324"/>
    </location>
    <ligand>
        <name>substrate</name>
    </ligand>
</feature>
<dbReference type="UniPathway" id="UPA00070">
    <property type="reaction ID" value="UER00117"/>
</dbReference>
<evidence type="ECO:0000313" key="9">
    <source>
        <dbReference type="Proteomes" id="UP000032633"/>
    </source>
</evidence>
<feature type="binding site" evidence="6">
    <location>
        <position position="309"/>
    </location>
    <ligand>
        <name>substrate</name>
    </ligand>
</feature>
<dbReference type="STRING" id="1126833.VN24_00170"/>
<dbReference type="InterPro" id="IPR002195">
    <property type="entry name" value="Dihydroorotase_CS"/>
</dbReference>
<keyword evidence="4 6" id="KW-0378">Hydrolase</keyword>
<dbReference type="AlphaFoldDB" id="A0A0D5ND59"/>
<dbReference type="InterPro" id="IPR024403">
    <property type="entry name" value="DHOase_cat"/>
</dbReference>
<evidence type="ECO:0000256" key="1">
    <source>
        <dbReference type="ARBA" id="ARBA00002368"/>
    </source>
</evidence>
<name>A0A0D5ND59_9BACL</name>
<dbReference type="GO" id="GO:0005737">
    <property type="term" value="C:cytoplasm"/>
    <property type="evidence" value="ECO:0007669"/>
    <property type="project" value="TreeGrafter"/>
</dbReference>
<protein>
    <recommendedName>
        <fullName evidence="6">Dihydroorotase</fullName>
        <shortName evidence="6">DHOase</shortName>
        <ecNumber evidence="6">3.5.2.3</ecNumber>
    </recommendedName>
</protein>
<dbReference type="GO" id="GO:0006145">
    <property type="term" value="P:purine nucleobase catabolic process"/>
    <property type="evidence" value="ECO:0007669"/>
    <property type="project" value="TreeGrafter"/>
</dbReference>
<dbReference type="EMBL" id="CP011058">
    <property type="protein sequence ID" value="AJY73329.1"/>
    <property type="molecule type" value="Genomic_DNA"/>
</dbReference>
<evidence type="ECO:0000256" key="2">
    <source>
        <dbReference type="ARBA" id="ARBA00010286"/>
    </source>
</evidence>
<feature type="binding site" evidence="6">
    <location>
        <position position="179"/>
    </location>
    <ligand>
        <name>Zn(2+)</name>
        <dbReference type="ChEBI" id="CHEBI:29105"/>
        <label>2</label>
    </ligand>
</feature>
<feature type="binding site" evidence="6">
    <location>
        <position position="278"/>
    </location>
    <ligand>
        <name>substrate</name>
    </ligand>
</feature>
<feature type="binding site" evidence="6">
    <location>
        <position position="94"/>
    </location>
    <ligand>
        <name>substrate</name>
    </ligand>
</feature>
<feature type="binding site" evidence="6">
    <location>
        <position position="152"/>
    </location>
    <ligand>
        <name>Zn(2+)</name>
        <dbReference type="ChEBI" id="CHEBI:29105"/>
        <label>1</label>
    </ligand>
</feature>
<dbReference type="GO" id="GO:0044205">
    <property type="term" value="P:'de novo' UMP biosynthetic process"/>
    <property type="evidence" value="ECO:0007669"/>
    <property type="project" value="UniProtKB-UniRule"/>
</dbReference>
<reference evidence="8 9" key="1">
    <citation type="journal article" date="2015" name="J. Biotechnol.">
        <title>Complete genome sequence of Paenibacillus beijingensis 7188(T) (=DSM 24997(T)), a novel rhizobacterium from jujube garden soil.</title>
        <authorList>
            <person name="Kwak Y."/>
            <person name="Shin J.H."/>
        </authorList>
    </citation>
    <scope>NUCLEOTIDE SEQUENCE [LARGE SCALE GENOMIC DNA]</scope>
    <source>
        <strain evidence="8 9">DSM 24997</strain>
    </source>
</reference>
<dbReference type="PROSITE" id="PS00483">
    <property type="entry name" value="DIHYDROOROTASE_2"/>
    <property type="match status" value="1"/>
</dbReference>
<evidence type="ECO:0000256" key="5">
    <source>
        <dbReference type="ARBA" id="ARBA00022975"/>
    </source>
</evidence>
<keyword evidence="3 6" id="KW-0479">Metal-binding</keyword>
<comment type="function">
    <text evidence="1 6">Catalyzes the reversible cyclization of carbamoyl aspartate to dihydroorotate.</text>
</comment>
<reference evidence="9" key="2">
    <citation type="submission" date="2015-03" db="EMBL/GenBank/DDBJ databases">
        <title>Genome sequence of Paenibacillus beijingensis strain DSM 24997T.</title>
        <authorList>
            <person name="Kwak Y."/>
            <person name="Shin J.-H."/>
        </authorList>
    </citation>
    <scope>NUCLEOTIDE SEQUENCE [LARGE SCALE GENOMIC DNA]</scope>
    <source>
        <strain evidence="9">DSM 24997</strain>
    </source>
</reference>
<feature type="binding site" evidence="6">
    <location>
        <position position="62"/>
    </location>
    <ligand>
        <name>Zn(2+)</name>
        <dbReference type="ChEBI" id="CHEBI:29105"/>
        <label>1</label>
    </ligand>
</feature>
<feature type="binding site" evidence="6">
    <location>
        <position position="305"/>
    </location>
    <ligand>
        <name>Zn(2+)</name>
        <dbReference type="ChEBI" id="CHEBI:29105"/>
        <label>1</label>
    </ligand>
</feature>
<dbReference type="HAMAP" id="MF_00220_B">
    <property type="entry name" value="PyrC_classI_B"/>
    <property type="match status" value="1"/>
</dbReference>
<evidence type="ECO:0000256" key="6">
    <source>
        <dbReference type="HAMAP-Rule" id="MF_00220"/>
    </source>
</evidence>
<dbReference type="GO" id="GO:0004038">
    <property type="term" value="F:allantoinase activity"/>
    <property type="evidence" value="ECO:0007669"/>
    <property type="project" value="TreeGrafter"/>
</dbReference>
<comment type="pathway">
    <text evidence="6">Pyrimidine metabolism; UMP biosynthesis via de novo pathway; (S)-dihydroorotate from bicarbonate: step 3/3.</text>
</comment>
<dbReference type="PATRIC" id="fig|1126833.4.peg.40"/>
<dbReference type="HOGENOM" id="CLU_015572_1_0_9"/>
<feature type="binding site" evidence="6">
    <location>
        <position position="232"/>
    </location>
    <ligand>
        <name>Zn(2+)</name>
        <dbReference type="ChEBI" id="CHEBI:29105"/>
        <label>2</label>
    </ligand>
</feature>
<evidence type="ECO:0000256" key="4">
    <source>
        <dbReference type="ARBA" id="ARBA00022801"/>
    </source>
</evidence>
<dbReference type="PANTHER" id="PTHR43668">
    <property type="entry name" value="ALLANTOINASE"/>
    <property type="match status" value="1"/>
</dbReference>
<dbReference type="Pfam" id="PF12890">
    <property type="entry name" value="DHOase"/>
    <property type="match status" value="1"/>
</dbReference>
<organism evidence="8 9">
    <name type="scientific">Paenibacillus beijingensis</name>
    <dbReference type="NCBI Taxonomy" id="1126833"/>
    <lineage>
        <taxon>Bacteria</taxon>
        <taxon>Bacillati</taxon>
        <taxon>Bacillota</taxon>
        <taxon>Bacilli</taxon>
        <taxon>Bacillales</taxon>
        <taxon>Paenibacillaceae</taxon>
        <taxon>Paenibacillus</taxon>
    </lineage>
</organism>
<sequence length="429" mass="46065">MKTFIKNGTVINPDTAFIQTTNVLIEDEKIMRIGDAQHEEAERVIDATGLLVVPGLVDIHVHFREPGFPQKETIQTGSLAAAAGGFSAVVCMPNTKPAIDTVETLTYVLQTGKRHGAVKVFSSAAMTYGIEGQILTDMESLRKAGAVTFTDDGRTVMDPGILYDCFCKAAELDVPISSHCEDHRFVTSGSFNRGKFSSLLGDPGIPALGEELIIARDILFAEETGARLHIQHVSTARGVQLIREAKARGVRVTAEAAPHHFSITDEQALLSGTMAKVNPPLRTEQDVEAVVQGLSEGTLDAIATDHAPHTIAEKSHPLERAPFGLVGLETAVGLTFTKLVHPGKLQLMDAISKLTINPANIMGLPAGRLEEGHAADIAIIDPNKEWIVEPDTFHSKSRNTPFSGMKLKGKAVLTMVNGNIVYDENSPSG</sequence>
<dbReference type="CDD" id="cd01317">
    <property type="entry name" value="DHOase_IIa"/>
    <property type="match status" value="1"/>
</dbReference>
<dbReference type="InterPro" id="IPR004722">
    <property type="entry name" value="DHOase"/>
</dbReference>
<dbReference type="Gene3D" id="2.30.40.10">
    <property type="entry name" value="Urease, subunit C, domain 1"/>
    <property type="match status" value="1"/>
</dbReference>
<dbReference type="PANTHER" id="PTHR43668:SF2">
    <property type="entry name" value="ALLANTOINASE"/>
    <property type="match status" value="1"/>
</dbReference>
<keyword evidence="9" id="KW-1185">Reference proteome</keyword>
<accession>A0A0D5ND59</accession>
<dbReference type="InterPro" id="IPR011059">
    <property type="entry name" value="Metal-dep_hydrolase_composite"/>
</dbReference>
<evidence type="ECO:0000313" key="8">
    <source>
        <dbReference type="EMBL" id="AJY73329.1"/>
    </source>
</evidence>
<dbReference type="NCBIfam" id="TIGR00857">
    <property type="entry name" value="pyrC_multi"/>
    <property type="match status" value="1"/>
</dbReference>
<dbReference type="GO" id="GO:0008270">
    <property type="term" value="F:zinc ion binding"/>
    <property type="evidence" value="ECO:0007669"/>
    <property type="project" value="UniProtKB-UniRule"/>
</dbReference>
<keyword evidence="5 6" id="KW-0665">Pyrimidine biosynthesis</keyword>
<keyword evidence="6" id="KW-0862">Zinc</keyword>
<dbReference type="Gene3D" id="3.20.20.140">
    <property type="entry name" value="Metal-dependent hydrolases"/>
    <property type="match status" value="1"/>
</dbReference>
<dbReference type="InterPro" id="IPR032466">
    <property type="entry name" value="Metal_Hydrolase"/>
</dbReference>
<dbReference type="GO" id="GO:0004151">
    <property type="term" value="F:dihydroorotase activity"/>
    <property type="evidence" value="ECO:0007669"/>
    <property type="project" value="UniProtKB-UniRule"/>
</dbReference>
<dbReference type="SUPFAM" id="SSF51338">
    <property type="entry name" value="Composite domain of metallo-dependent hydrolases"/>
    <property type="match status" value="1"/>
</dbReference>
<dbReference type="InterPro" id="IPR050138">
    <property type="entry name" value="DHOase/Allantoinase_Hydrolase"/>
</dbReference>
<feature type="binding site" evidence="6">
    <location>
        <position position="60"/>
    </location>
    <ligand>
        <name>Zn(2+)</name>
        <dbReference type="ChEBI" id="CHEBI:29105"/>
        <label>1</label>
    </ligand>
</feature>